<dbReference type="GO" id="GO:0016887">
    <property type="term" value="F:ATP hydrolysis activity"/>
    <property type="evidence" value="ECO:0007669"/>
    <property type="project" value="InterPro"/>
</dbReference>
<dbReference type="InterPro" id="IPR024704">
    <property type="entry name" value="SMC"/>
</dbReference>
<evidence type="ECO:0000256" key="3">
    <source>
        <dbReference type="ARBA" id="ARBA00022840"/>
    </source>
</evidence>
<evidence type="ECO:0000256" key="2">
    <source>
        <dbReference type="ARBA" id="ARBA00022741"/>
    </source>
</evidence>
<dbReference type="Pfam" id="PF02463">
    <property type="entry name" value="SMC_N"/>
    <property type="match status" value="1"/>
</dbReference>
<keyword evidence="10" id="KW-1185">Reference proteome</keyword>
<evidence type="ECO:0000256" key="6">
    <source>
        <dbReference type="HAMAP-Rule" id="MF_01894"/>
    </source>
</evidence>
<feature type="coiled-coil region" evidence="6">
    <location>
        <begin position="738"/>
        <end position="772"/>
    </location>
</feature>
<name>A0A518DGL9_9BACT</name>
<comment type="similarity">
    <text evidence="6">Belongs to the SMC family.</text>
</comment>
<keyword evidence="5 6" id="KW-0238">DNA-binding</keyword>
<comment type="domain">
    <text evidence="6">Contains large globular domains required for ATP hydrolysis at each terminus and a third globular domain forming a flexible hinge near the middle of the molecule. These domains are separated by coiled-coil structures.</text>
</comment>
<comment type="subcellular location">
    <subcellularLocation>
        <location evidence="6">Cytoplasm</location>
    </subcellularLocation>
</comment>
<keyword evidence="3 6" id="KW-0067">ATP-binding</keyword>
<evidence type="ECO:0000256" key="5">
    <source>
        <dbReference type="ARBA" id="ARBA00023125"/>
    </source>
</evidence>
<feature type="coiled-coil region" evidence="6">
    <location>
        <begin position="885"/>
        <end position="933"/>
    </location>
</feature>
<feature type="domain" description="RecF/RecN/SMC N-terminal" evidence="7">
    <location>
        <begin position="1"/>
        <end position="1177"/>
    </location>
</feature>
<dbReference type="RefSeq" id="WP_145289362.1">
    <property type="nucleotide sequence ID" value="NZ_CP036291.1"/>
</dbReference>
<dbReference type="InterPro" id="IPR010935">
    <property type="entry name" value="SMC_hinge"/>
</dbReference>
<dbReference type="Gene3D" id="3.40.50.300">
    <property type="entry name" value="P-loop containing nucleotide triphosphate hydrolases"/>
    <property type="match status" value="2"/>
</dbReference>
<dbReference type="InterPro" id="IPR036277">
    <property type="entry name" value="SMC_hinge_sf"/>
</dbReference>
<organism evidence="9 10">
    <name type="scientific">Pirellulimonas nuda</name>
    <dbReference type="NCBI Taxonomy" id="2528009"/>
    <lineage>
        <taxon>Bacteria</taxon>
        <taxon>Pseudomonadati</taxon>
        <taxon>Planctomycetota</taxon>
        <taxon>Planctomycetia</taxon>
        <taxon>Pirellulales</taxon>
        <taxon>Lacipirellulaceae</taxon>
        <taxon>Pirellulimonas</taxon>
    </lineage>
</organism>
<dbReference type="KEGG" id="pnd:Pla175_39890"/>
<dbReference type="GO" id="GO:0005737">
    <property type="term" value="C:cytoplasm"/>
    <property type="evidence" value="ECO:0007669"/>
    <property type="project" value="UniProtKB-SubCell"/>
</dbReference>
<dbReference type="SUPFAM" id="SSF52540">
    <property type="entry name" value="P-loop containing nucleoside triphosphate hydrolases"/>
    <property type="match status" value="1"/>
</dbReference>
<evidence type="ECO:0000259" key="7">
    <source>
        <dbReference type="Pfam" id="PF02463"/>
    </source>
</evidence>
<keyword evidence="2 6" id="KW-0547">Nucleotide-binding</keyword>
<proteinExistence type="inferred from homology"/>
<gene>
    <name evidence="9" type="primary">smc_2</name>
    <name evidence="6" type="synonym">smc</name>
    <name evidence="9" type="ORF">Pla175_39890</name>
</gene>
<feature type="coiled-coil region" evidence="6">
    <location>
        <begin position="166"/>
        <end position="200"/>
    </location>
</feature>
<dbReference type="InterPro" id="IPR003395">
    <property type="entry name" value="RecF/RecN/SMC_N"/>
</dbReference>
<dbReference type="GO" id="GO:0030261">
    <property type="term" value="P:chromosome condensation"/>
    <property type="evidence" value="ECO:0007669"/>
    <property type="project" value="InterPro"/>
</dbReference>
<dbReference type="Gene3D" id="3.30.70.1620">
    <property type="match status" value="1"/>
</dbReference>
<dbReference type="SUPFAM" id="SSF75553">
    <property type="entry name" value="Smc hinge domain"/>
    <property type="match status" value="1"/>
</dbReference>
<dbReference type="Gene3D" id="1.20.1060.20">
    <property type="match status" value="1"/>
</dbReference>
<dbReference type="GO" id="GO:0007059">
    <property type="term" value="P:chromosome segregation"/>
    <property type="evidence" value="ECO:0007669"/>
    <property type="project" value="UniProtKB-UniRule"/>
</dbReference>
<keyword evidence="1 6" id="KW-0963">Cytoplasm</keyword>
<evidence type="ECO:0000313" key="9">
    <source>
        <dbReference type="EMBL" id="QDU90582.1"/>
    </source>
</evidence>
<feature type="coiled-coil region" evidence="6">
    <location>
        <begin position="422"/>
        <end position="498"/>
    </location>
</feature>
<feature type="binding site" evidence="6">
    <location>
        <begin position="31"/>
        <end position="38"/>
    </location>
    <ligand>
        <name>ATP</name>
        <dbReference type="ChEBI" id="CHEBI:30616"/>
    </ligand>
</feature>
<evidence type="ECO:0000313" key="10">
    <source>
        <dbReference type="Proteomes" id="UP000317429"/>
    </source>
</evidence>
<dbReference type="HAMAP" id="MF_01894">
    <property type="entry name" value="Smc_prok"/>
    <property type="match status" value="1"/>
</dbReference>
<feature type="domain" description="SMC hinge" evidence="8">
    <location>
        <begin position="522"/>
        <end position="634"/>
    </location>
</feature>
<dbReference type="NCBIfam" id="TIGR02168">
    <property type="entry name" value="SMC_prok_B"/>
    <property type="match status" value="1"/>
</dbReference>
<dbReference type="PANTHER" id="PTHR43977">
    <property type="entry name" value="STRUCTURAL MAINTENANCE OF CHROMOSOMES PROTEIN 3"/>
    <property type="match status" value="1"/>
</dbReference>
<dbReference type="OrthoDB" id="9808768at2"/>
<dbReference type="InterPro" id="IPR027417">
    <property type="entry name" value="P-loop_NTPase"/>
</dbReference>
<protein>
    <recommendedName>
        <fullName evidence="6">Chromosome partition protein Smc</fullName>
    </recommendedName>
</protein>
<dbReference type="InterPro" id="IPR011890">
    <property type="entry name" value="SMC_prok"/>
</dbReference>
<accession>A0A518DGL9</accession>
<dbReference type="PIRSF" id="PIRSF005719">
    <property type="entry name" value="SMC"/>
    <property type="match status" value="1"/>
</dbReference>
<keyword evidence="4 6" id="KW-0175">Coiled coil</keyword>
<dbReference type="AlphaFoldDB" id="A0A518DGL9"/>
<evidence type="ECO:0000256" key="4">
    <source>
        <dbReference type="ARBA" id="ARBA00023054"/>
    </source>
</evidence>
<dbReference type="Pfam" id="PF06470">
    <property type="entry name" value="SMC_hinge"/>
    <property type="match status" value="1"/>
</dbReference>
<dbReference type="GO" id="GO:0003677">
    <property type="term" value="F:DNA binding"/>
    <property type="evidence" value="ECO:0007669"/>
    <property type="project" value="UniProtKB-UniRule"/>
</dbReference>
<dbReference type="Proteomes" id="UP000317429">
    <property type="component" value="Chromosome"/>
</dbReference>
<feature type="coiled-coil region" evidence="6">
    <location>
        <begin position="966"/>
        <end position="1014"/>
    </location>
</feature>
<dbReference type="GO" id="GO:0006260">
    <property type="term" value="P:DNA replication"/>
    <property type="evidence" value="ECO:0007669"/>
    <property type="project" value="UniProtKB-UniRule"/>
</dbReference>
<dbReference type="EMBL" id="CP036291">
    <property type="protein sequence ID" value="QDU90582.1"/>
    <property type="molecule type" value="Genomic_DNA"/>
</dbReference>
<sequence>MLKALELSGFKSFAEKSRFEFPPGVTMVVGPNGSGKSNVVDAIRWVLGSQSAKALRGDGMTDVIFNGASGHRPLGSAEVTLTLDNRGRIFDLDADEVRVSRRVYRSGEGEYLINGQASRLRTIREMLSGAGVGNESYSIIEQGRVDALLQASPAERRALFEEAAGVSRLRGKRHEAARRLERVEQNLLRLSDIVDEVEGRLRRVRMQAGKARRYRDHADRLKRVRCEIAVADWRAATDRLAEIQRHSGDGQTDEQAASNRLSHAEQTLAEIDRALSVVDRDEQAAAEGQQEVAERLARELGLHAAATVRLSELQLELHAQRAALVEHRQAPAALDEATRDAIGQLEACESALPALESVAHTSEASLASLRRQLADVSADRTRLQENVDSLHASRRECDHQIEVLRLQAAKNAEVAQQRSLAIRSVESDFQRWSAELLHAEQELQELQAQRATEEQVAGADAQAVANVERQLSETQGLVEQANKRLWSLELQAEAASREESERAAVLSALQNCGEQSSPTFEVLGTVGELIVADVDLADMLNAALGPRSRYWVATADPGSPRQLPALGPIALRATLIWADGPGSGSATIDLSDEPGVMGRADGFAAADPSLSGLVGRLLGHVWYVDTLQTAERLAPIAGRGAVFVTHRSEVLDSDGSLTLGPPPAVPADGGPEQTVERLKALAVVEEEAVTAAKSAANSLTNRLTALRRAAVESAANSERIVRRVRELEQLVASHRPKIEGLARRRESVEAALAQLENEQRTQLAQVAERQRRLEELVEQIGVAEGLVAEADSAESRLQLRVSAAVTLAEHSRQRLAAALQAVAALRGVASRARDDAANRTRSSNTLGAALERTKSELERTELQALAVGARIATLTQQRDQRGRLRKRLVATRLEAQDRRRKMNEQVETIRKHLEQARARRSRSDIQLARLQEERSALVKRMRDDYEIDLPRLARETPVASGPPIDRDSLEQEMAGLRQQLQALGMVNVESLNELDELESRFARLSAQYADLSAARTSLRNVSSKIGRDSQQLFLATVEAARGEFRDVFRKLFGGGEADIVLIEEGDDPSSDKNAEPGVDIVACPPGKELRSLSLLSGGEKTLTCLALLLALFRLRPSPFCVLDEVDAALDEANIQRLTRALEEFRSGTQFIVITHSKKTMTVADTLYGVTMQQSGVSKLVSVRFEDVDDQGNVRPSRADERRLAA</sequence>
<comment type="function">
    <text evidence="6">Required for chromosome condensation and partitioning.</text>
</comment>
<dbReference type="GO" id="GO:0007062">
    <property type="term" value="P:sister chromatid cohesion"/>
    <property type="evidence" value="ECO:0007669"/>
    <property type="project" value="InterPro"/>
</dbReference>
<evidence type="ECO:0000259" key="8">
    <source>
        <dbReference type="Pfam" id="PF06470"/>
    </source>
</evidence>
<reference evidence="9 10" key="1">
    <citation type="submission" date="2019-02" db="EMBL/GenBank/DDBJ databases">
        <title>Deep-cultivation of Planctomycetes and their phenomic and genomic characterization uncovers novel biology.</title>
        <authorList>
            <person name="Wiegand S."/>
            <person name="Jogler M."/>
            <person name="Boedeker C."/>
            <person name="Pinto D."/>
            <person name="Vollmers J."/>
            <person name="Rivas-Marin E."/>
            <person name="Kohn T."/>
            <person name="Peeters S.H."/>
            <person name="Heuer A."/>
            <person name="Rast P."/>
            <person name="Oberbeckmann S."/>
            <person name="Bunk B."/>
            <person name="Jeske O."/>
            <person name="Meyerdierks A."/>
            <person name="Storesund J.E."/>
            <person name="Kallscheuer N."/>
            <person name="Luecker S."/>
            <person name="Lage O.M."/>
            <person name="Pohl T."/>
            <person name="Merkel B.J."/>
            <person name="Hornburger P."/>
            <person name="Mueller R.-W."/>
            <person name="Bruemmer F."/>
            <person name="Labrenz M."/>
            <person name="Spormann A.M."/>
            <person name="Op den Camp H."/>
            <person name="Overmann J."/>
            <person name="Amann R."/>
            <person name="Jetten M.S.M."/>
            <person name="Mascher T."/>
            <person name="Medema M.H."/>
            <person name="Devos D.P."/>
            <person name="Kaster A.-K."/>
            <person name="Ovreas L."/>
            <person name="Rohde M."/>
            <person name="Galperin M.Y."/>
            <person name="Jogler C."/>
        </authorList>
    </citation>
    <scope>NUCLEOTIDE SEQUENCE [LARGE SCALE GENOMIC DNA]</scope>
    <source>
        <strain evidence="9 10">Pla175</strain>
    </source>
</reference>
<dbReference type="GO" id="GO:0005694">
    <property type="term" value="C:chromosome"/>
    <property type="evidence" value="ECO:0007669"/>
    <property type="project" value="InterPro"/>
</dbReference>
<evidence type="ECO:0000256" key="1">
    <source>
        <dbReference type="ARBA" id="ARBA00022490"/>
    </source>
</evidence>
<comment type="subunit">
    <text evidence="6">Homodimer.</text>
</comment>
<dbReference type="GO" id="GO:0005524">
    <property type="term" value="F:ATP binding"/>
    <property type="evidence" value="ECO:0007669"/>
    <property type="project" value="UniProtKB-UniRule"/>
</dbReference>